<dbReference type="SUPFAM" id="SSF52540">
    <property type="entry name" value="P-loop containing nucleoside triphosphate hydrolases"/>
    <property type="match status" value="1"/>
</dbReference>
<dbReference type="CDD" id="cd01131">
    <property type="entry name" value="PilT"/>
    <property type="match status" value="1"/>
</dbReference>
<evidence type="ECO:0000259" key="2">
    <source>
        <dbReference type="Pfam" id="PF00437"/>
    </source>
</evidence>
<organism evidence="3 4">
    <name type="scientific">Candidatus Nealsonbacteria bacterium CG23_combo_of_CG06-09_8_20_14_all_38_19</name>
    <dbReference type="NCBI Taxonomy" id="1974721"/>
    <lineage>
        <taxon>Bacteria</taxon>
        <taxon>Candidatus Nealsoniibacteriota</taxon>
    </lineage>
</organism>
<dbReference type="NCBIfam" id="TIGR01420">
    <property type="entry name" value="pilT_fam"/>
    <property type="match status" value="1"/>
</dbReference>
<dbReference type="GO" id="GO:0016887">
    <property type="term" value="F:ATP hydrolysis activity"/>
    <property type="evidence" value="ECO:0007669"/>
    <property type="project" value="InterPro"/>
</dbReference>
<dbReference type="PANTHER" id="PTHR30486">
    <property type="entry name" value="TWITCHING MOTILITY PROTEIN PILT"/>
    <property type="match status" value="1"/>
</dbReference>
<name>A0A2G9YX63_9BACT</name>
<comment type="caution">
    <text evidence="3">The sequence shown here is derived from an EMBL/GenBank/DDBJ whole genome shotgun (WGS) entry which is preliminary data.</text>
</comment>
<gene>
    <name evidence="3" type="ORF">COX36_01390</name>
</gene>
<evidence type="ECO:0000313" key="3">
    <source>
        <dbReference type="EMBL" id="PIP23800.1"/>
    </source>
</evidence>
<dbReference type="Proteomes" id="UP000230273">
    <property type="component" value="Unassembled WGS sequence"/>
</dbReference>
<feature type="domain" description="Bacterial type II secretion system protein E" evidence="2">
    <location>
        <begin position="74"/>
        <end position="278"/>
    </location>
</feature>
<dbReference type="EMBL" id="PCRP01000021">
    <property type="protein sequence ID" value="PIP23800.1"/>
    <property type="molecule type" value="Genomic_DNA"/>
</dbReference>
<reference evidence="3 4" key="1">
    <citation type="submission" date="2017-09" db="EMBL/GenBank/DDBJ databases">
        <title>Depth-based differentiation of microbial function through sediment-hosted aquifers and enrichment of novel symbionts in the deep terrestrial subsurface.</title>
        <authorList>
            <person name="Probst A.J."/>
            <person name="Ladd B."/>
            <person name="Jarett J.K."/>
            <person name="Geller-Mcgrath D.E."/>
            <person name="Sieber C.M."/>
            <person name="Emerson J.B."/>
            <person name="Anantharaman K."/>
            <person name="Thomas B.C."/>
            <person name="Malmstrom R."/>
            <person name="Stieglmeier M."/>
            <person name="Klingl A."/>
            <person name="Woyke T."/>
            <person name="Ryan C.M."/>
            <person name="Banfield J.F."/>
        </authorList>
    </citation>
    <scope>NUCLEOTIDE SEQUENCE [LARGE SCALE GENOMIC DNA]</scope>
    <source>
        <strain evidence="3">CG23_combo_of_CG06-09_8_20_14_all_38_19</strain>
    </source>
</reference>
<dbReference type="InterPro" id="IPR001482">
    <property type="entry name" value="T2SS/T4SS_dom"/>
</dbReference>
<dbReference type="GO" id="GO:0005524">
    <property type="term" value="F:ATP binding"/>
    <property type="evidence" value="ECO:0007669"/>
    <property type="project" value="InterPro"/>
</dbReference>
<dbReference type="Pfam" id="PF00437">
    <property type="entry name" value="T2SSE"/>
    <property type="match status" value="1"/>
</dbReference>
<comment type="similarity">
    <text evidence="1">Belongs to the GSP E family.</text>
</comment>
<sequence>MSEHSSQLSELFSITIQEQASDLHITVGHPPTLRITGRLIPLLKRRELTPPETEGMAFALMTEDQQQKFLKEKELDFSYTFEEKARFRINAFFQRGYVSVALRLIPANIRTVEELNLPPIMHEFTKPTQGFVLVTGPSSHGKSTTLAALIDEINHTRTDHVVTIEDPIEYLFKDDKSLIEQREVYQDTWSFARALKSVFRQDPDVIMLGEMRDPETMATAITAAETGHLVFTTLHTNSASQTIHRIVDSFPPEQQKQIAAQLSSSLLGVISQRLVPRIKGGLIPACEIMLATPAVGNMIRENKIHELDFVIETSAEIGMISLNRSLSNLVKSREVSLVNALKYSLNPGELRRLLRK</sequence>
<dbReference type="InterPro" id="IPR050921">
    <property type="entry name" value="T4SS_GSP_E_ATPase"/>
</dbReference>
<dbReference type="PANTHER" id="PTHR30486:SF16">
    <property type="entry name" value="TWITCHING MOTILITY PROTEIN PILT"/>
    <property type="match status" value="1"/>
</dbReference>
<protein>
    <submittedName>
        <fullName evidence="3">Type IV pili twitching motility protein PilT</fullName>
    </submittedName>
</protein>
<dbReference type="InterPro" id="IPR027417">
    <property type="entry name" value="P-loop_NTPase"/>
</dbReference>
<accession>A0A2G9YX63</accession>
<dbReference type="Gene3D" id="3.40.50.300">
    <property type="entry name" value="P-loop containing nucleotide triphosphate hydrolases"/>
    <property type="match status" value="1"/>
</dbReference>
<dbReference type="AlphaFoldDB" id="A0A2G9YX63"/>
<dbReference type="InterPro" id="IPR006321">
    <property type="entry name" value="PilT/PilU"/>
</dbReference>
<proteinExistence type="inferred from homology"/>
<evidence type="ECO:0000313" key="4">
    <source>
        <dbReference type="Proteomes" id="UP000230273"/>
    </source>
</evidence>
<evidence type="ECO:0000256" key="1">
    <source>
        <dbReference type="ARBA" id="ARBA00006611"/>
    </source>
</evidence>
<dbReference type="Gene3D" id="3.30.450.90">
    <property type="match status" value="1"/>
</dbReference>